<evidence type="ECO:0000313" key="2">
    <source>
        <dbReference type="Proteomes" id="UP000008553"/>
    </source>
</evidence>
<dbReference type="AlphaFoldDB" id="Q7R6Y4"/>
<dbReference type="InParanoid" id="Q7R6Y4"/>
<dbReference type="Proteomes" id="UP000008553">
    <property type="component" value="Unassembled WGS sequence"/>
</dbReference>
<dbReference type="EMBL" id="AABL01002931">
    <property type="protein sequence ID" value="EAA20339.1"/>
    <property type="molecule type" value="Genomic_DNA"/>
</dbReference>
<sequence length="201" mass="20810">MAVSARPCLMGSVIAGGDGLGLADRAAFEAVFQHVEGLVRTQIVARLLAAGGTAGLAGIQGAIAGLAAAFARALTQFQSRFDHLVGHGYSLVTQIIGGNAVGIDQDFTVFDFQRIFGQSAALALDATTIAVELPIVVRTGQGPAVETGIRQRLPGMGAHPLEGAGPPAAWPYHQHQGAVDRHDLVFAFSWFAFVTGLGEHG</sequence>
<keyword evidence="2" id="KW-1185">Reference proteome</keyword>
<name>Q7R6Y4_PLAYO</name>
<organism evidence="1 2">
    <name type="scientific">Plasmodium yoelii yoelii</name>
    <dbReference type="NCBI Taxonomy" id="73239"/>
    <lineage>
        <taxon>Eukaryota</taxon>
        <taxon>Sar</taxon>
        <taxon>Alveolata</taxon>
        <taxon>Apicomplexa</taxon>
        <taxon>Aconoidasida</taxon>
        <taxon>Haemosporida</taxon>
        <taxon>Plasmodiidae</taxon>
        <taxon>Plasmodium</taxon>
        <taxon>Plasmodium (Vinckeia)</taxon>
    </lineage>
</organism>
<gene>
    <name evidence="1" type="ORF">PY07806</name>
</gene>
<reference evidence="1 2" key="1">
    <citation type="journal article" date="2002" name="Nature">
        <title>Genome sequence and comparative analysis of the model rodent malaria parasite Plasmodium yoelii yoelii.</title>
        <authorList>
            <person name="Carlton J.M."/>
            <person name="Angiuoli S.V."/>
            <person name="Suh B.B."/>
            <person name="Kooij T.W."/>
            <person name="Pertea M."/>
            <person name="Silva J.C."/>
            <person name="Ermolaeva M.D."/>
            <person name="Allen J.E."/>
            <person name="Selengut J.D."/>
            <person name="Koo H.L."/>
            <person name="Peterson J.D."/>
            <person name="Pop M."/>
            <person name="Kosack D.S."/>
            <person name="Shumway M.F."/>
            <person name="Bidwell S.L."/>
            <person name="Shallom S.J."/>
            <person name="van Aken S.E."/>
            <person name="Riedmuller S.B."/>
            <person name="Feldblyum T.V."/>
            <person name="Cho J.K."/>
            <person name="Quackenbush J."/>
            <person name="Sedegah M."/>
            <person name="Shoaibi A."/>
            <person name="Cummings L.M."/>
            <person name="Florens L."/>
            <person name="Yates J.R."/>
            <person name="Raine J.D."/>
            <person name="Sinden R.E."/>
            <person name="Harris M.A."/>
            <person name="Cunningham D.A."/>
            <person name="Preiser P.R."/>
            <person name="Bergman L.W."/>
            <person name="Vaidya A.B."/>
            <person name="van Lin L.H."/>
            <person name="Janse C.J."/>
            <person name="Waters A.P."/>
            <person name="Smith H.O."/>
            <person name="White O.R."/>
            <person name="Salzberg S.L."/>
            <person name="Venter J.C."/>
            <person name="Fraser C.M."/>
            <person name="Hoffman S.L."/>
            <person name="Gardner M.J."/>
            <person name="Carucci D.J."/>
        </authorList>
    </citation>
    <scope>NUCLEOTIDE SEQUENCE [LARGE SCALE GENOMIC DNA]</scope>
    <source>
        <strain evidence="1 2">17XNL</strain>
    </source>
</reference>
<protein>
    <submittedName>
        <fullName evidence="1">Uncharacterized protein</fullName>
    </submittedName>
</protein>
<proteinExistence type="predicted"/>
<dbReference type="PaxDb" id="73239-Q7R6Y4"/>
<comment type="caution">
    <text evidence="1">The sequence shown here is derived from an EMBL/GenBank/DDBJ whole genome shotgun (WGS) entry which is preliminary data.</text>
</comment>
<evidence type="ECO:0000313" key="1">
    <source>
        <dbReference type="EMBL" id="EAA20339.1"/>
    </source>
</evidence>
<accession>Q7R6Y4</accession>